<dbReference type="RefSeq" id="WP_020976039.1">
    <property type="nucleotide sequence ID" value="NC_022198.1"/>
</dbReference>
<organism evidence="2 3">
    <name type="scientific">Corynebacterium argentoratense DSM 44202</name>
    <dbReference type="NCBI Taxonomy" id="1348662"/>
    <lineage>
        <taxon>Bacteria</taxon>
        <taxon>Bacillati</taxon>
        <taxon>Actinomycetota</taxon>
        <taxon>Actinomycetes</taxon>
        <taxon>Mycobacteriales</taxon>
        <taxon>Corynebacteriaceae</taxon>
        <taxon>Corynebacterium</taxon>
    </lineage>
</organism>
<name>U3GZ05_9CORY</name>
<dbReference type="KEGG" id="caz:CARG_03690"/>
<dbReference type="Gene3D" id="3.30.60.70">
    <property type="entry name" value="Trimeric LpxA-like enzymes"/>
    <property type="match status" value="1"/>
</dbReference>
<feature type="domain" description="2,3,4,5-tetrahydropyridine-2,6-dicarboxylate N-succinyltransferase middle" evidence="1">
    <location>
        <begin position="128"/>
        <end position="167"/>
    </location>
</feature>
<dbReference type="SUPFAM" id="SSF51161">
    <property type="entry name" value="Trimeric LpxA-like enzymes"/>
    <property type="match status" value="1"/>
</dbReference>
<evidence type="ECO:0000313" key="2">
    <source>
        <dbReference type="EMBL" id="AGU14887.1"/>
    </source>
</evidence>
<dbReference type="Pfam" id="PF14789">
    <property type="entry name" value="THDPS_M"/>
    <property type="match status" value="1"/>
</dbReference>
<dbReference type="InterPro" id="IPR001451">
    <property type="entry name" value="Hexapep"/>
</dbReference>
<dbReference type="EMBL" id="CP006365">
    <property type="protein sequence ID" value="AGU14887.1"/>
    <property type="molecule type" value="Genomic_DNA"/>
</dbReference>
<reference evidence="2 3" key="1">
    <citation type="journal article" date="2013" name="Genome Announc.">
        <title>Whole-Genome Sequence of the Clinical Strain Corynebacterium argentoratense DSM 44202, Isolated from a Human Throat Specimen.</title>
        <authorList>
            <person name="Bomholt C."/>
            <person name="Glaub A."/>
            <person name="Gravermann K."/>
            <person name="Albersmeier A."/>
            <person name="Brinkrolf K."/>
            <person name="Ruckert C."/>
            <person name="Tauch A."/>
        </authorList>
    </citation>
    <scope>NUCLEOTIDE SEQUENCE [LARGE SCALE GENOMIC DNA]</scope>
    <source>
        <strain evidence="2">DSM 44202</strain>
    </source>
</reference>
<dbReference type="STRING" id="1348662.CARG_03690"/>
<evidence type="ECO:0000313" key="3">
    <source>
        <dbReference type="Proteomes" id="UP000016943"/>
    </source>
</evidence>
<dbReference type="GeneID" id="78249548"/>
<dbReference type="InterPro" id="IPR032784">
    <property type="entry name" value="THDPS_M"/>
</dbReference>
<dbReference type="Gene3D" id="2.160.10.10">
    <property type="entry name" value="Hexapeptide repeat proteins"/>
    <property type="match status" value="1"/>
</dbReference>
<protein>
    <recommendedName>
        <fullName evidence="1">2,3,4,5-tetrahydropyridine-2,6-dicarboxylate N-succinyltransferase middle domain-containing protein</fullName>
    </recommendedName>
</protein>
<keyword evidence="3" id="KW-1185">Reference proteome</keyword>
<proteinExistence type="predicted"/>
<evidence type="ECO:0000259" key="1">
    <source>
        <dbReference type="Pfam" id="PF14789"/>
    </source>
</evidence>
<dbReference type="HOGENOM" id="CLU_057490_1_0_11"/>
<dbReference type="Pfam" id="PF14602">
    <property type="entry name" value="Hexapep_2"/>
    <property type="match status" value="1"/>
</dbReference>
<dbReference type="OrthoDB" id="9782799at2"/>
<accession>U3GZ05</accession>
<dbReference type="InterPro" id="IPR011004">
    <property type="entry name" value="Trimer_LpxA-like_sf"/>
</dbReference>
<gene>
    <name evidence="2" type="ORF">CARG_03690</name>
</gene>
<dbReference type="Proteomes" id="UP000016943">
    <property type="component" value="Chromosome"/>
</dbReference>
<dbReference type="eggNOG" id="COG2171">
    <property type="taxonomic scope" value="Bacteria"/>
</dbReference>
<dbReference type="Gene3D" id="3.30.70.2010">
    <property type="match status" value="1"/>
</dbReference>
<sequence>MSAPDPILHAIPADLGATAIGIANIALDGTVLDTWFPHPTMLSAAEVHDGGHVAGTTRLGAHALSSKMLSLVKLDEDRMIEQVAVRTTISSLAEPPRDAHDVYLRLHLLSHRLARPQEINMDGMFNLLETVVWTNKGPCMPDNFEFVRTSLRSRGLIHVYAIDKLPRMVDYVVPSGVQIAEAERVRLGAYLAPGTRVLREGFVSVNSGSFGAAKIEGRLSYGIMVGEGTRVGLSATLMAPRDDHGMRIPMSIGKNCTLGVSSGLLGVRFGDNCSLGNNVVIDADTPLLFSDDGTCGDRAGRVLPASVLSGESNWSVAVEAGASTPVVRPVPA</sequence>
<dbReference type="AlphaFoldDB" id="U3GZ05"/>
<dbReference type="PATRIC" id="fig|1348662.3.peg.724"/>
<dbReference type="InterPro" id="IPR038361">
    <property type="entry name" value="THDPS_M_sf"/>
</dbReference>